<dbReference type="SUPFAM" id="SSF48425">
    <property type="entry name" value="Sec7 domain"/>
    <property type="match status" value="1"/>
</dbReference>
<protein>
    <recommendedName>
        <fullName evidence="10">Guanine-nucleotide exchange factor YEL1</fullName>
    </recommendedName>
</protein>
<dbReference type="Gene3D" id="1.10.1000.11">
    <property type="entry name" value="Arf Nucleotide-binding Site Opener,domain 2"/>
    <property type="match status" value="1"/>
</dbReference>
<reference evidence="13 14" key="1">
    <citation type="journal article" date="2016" name="Proc. Natl. Acad. Sci. U.S.A.">
        <title>Comparative genomics of biotechnologically important yeasts.</title>
        <authorList>
            <person name="Riley R."/>
            <person name="Haridas S."/>
            <person name="Wolfe K.H."/>
            <person name="Lopes M.R."/>
            <person name="Hittinger C.T."/>
            <person name="Goeker M."/>
            <person name="Salamov A.A."/>
            <person name="Wisecaver J.H."/>
            <person name="Long T.M."/>
            <person name="Calvey C.H."/>
            <person name="Aerts A.L."/>
            <person name="Barry K.W."/>
            <person name="Choi C."/>
            <person name="Clum A."/>
            <person name="Coughlan A.Y."/>
            <person name="Deshpande S."/>
            <person name="Douglass A.P."/>
            <person name="Hanson S.J."/>
            <person name="Klenk H.-P."/>
            <person name="LaButti K.M."/>
            <person name="Lapidus A."/>
            <person name="Lindquist E.A."/>
            <person name="Lipzen A.M."/>
            <person name="Meier-Kolthoff J.P."/>
            <person name="Ohm R.A."/>
            <person name="Otillar R.P."/>
            <person name="Pangilinan J.L."/>
            <person name="Peng Y."/>
            <person name="Rokas A."/>
            <person name="Rosa C.A."/>
            <person name="Scheuner C."/>
            <person name="Sibirny A.A."/>
            <person name="Slot J.C."/>
            <person name="Stielow J.B."/>
            <person name="Sun H."/>
            <person name="Kurtzman C.P."/>
            <person name="Blackwell M."/>
            <person name="Grigoriev I.V."/>
            <person name="Jeffries T.W."/>
        </authorList>
    </citation>
    <scope>NUCLEOTIDE SEQUENCE [LARGE SCALE GENOMIC DNA]</scope>
    <source>
        <strain evidence="14">ATCC 18201 / CBS 1600 / BCRC 20928 / JCM 3617 / NBRC 0987 / NRRL Y-1542</strain>
    </source>
</reference>
<accession>A0A1E4S8V8</accession>
<dbReference type="GO" id="GO:0005886">
    <property type="term" value="C:plasma membrane"/>
    <property type="evidence" value="ECO:0007669"/>
    <property type="project" value="UniProtKB-SubCell"/>
</dbReference>
<evidence type="ECO:0000259" key="12">
    <source>
        <dbReference type="PROSITE" id="PS50190"/>
    </source>
</evidence>
<dbReference type="Proteomes" id="UP000094389">
    <property type="component" value="Unassembled WGS sequence"/>
</dbReference>
<dbReference type="GO" id="GO:0005934">
    <property type="term" value="C:cellular bud tip"/>
    <property type="evidence" value="ECO:0007669"/>
    <property type="project" value="UniProtKB-SubCell"/>
</dbReference>
<dbReference type="GeneID" id="30991425"/>
<evidence type="ECO:0000256" key="2">
    <source>
        <dbReference type="ARBA" id="ARBA00004266"/>
    </source>
</evidence>
<dbReference type="InterPro" id="IPR000904">
    <property type="entry name" value="Sec7_dom"/>
</dbReference>
<dbReference type="STRING" id="983966.A0A1E4S8V8"/>
<evidence type="ECO:0000256" key="10">
    <source>
        <dbReference type="ARBA" id="ARBA00040041"/>
    </source>
</evidence>
<feature type="region of interest" description="Disordered" evidence="11">
    <location>
        <begin position="124"/>
        <end position="152"/>
    </location>
</feature>
<evidence type="ECO:0000313" key="13">
    <source>
        <dbReference type="EMBL" id="ODV75945.1"/>
    </source>
</evidence>
<dbReference type="GO" id="GO:0005737">
    <property type="term" value="C:cytoplasm"/>
    <property type="evidence" value="ECO:0007669"/>
    <property type="project" value="UniProtKB-SubCell"/>
</dbReference>
<evidence type="ECO:0000256" key="11">
    <source>
        <dbReference type="SAM" id="MobiDB-lite"/>
    </source>
</evidence>
<dbReference type="InterPro" id="IPR056468">
    <property type="entry name" value="PH_GEF_YEL1"/>
</dbReference>
<feature type="domain" description="SEC7" evidence="12">
    <location>
        <begin position="131"/>
        <end position="322"/>
    </location>
</feature>
<dbReference type="RefSeq" id="XP_020072984.1">
    <property type="nucleotide sequence ID" value="XM_020217029.1"/>
</dbReference>
<comment type="similarity">
    <text evidence="9">Belongs to the YEL1 family.</text>
</comment>
<dbReference type="GO" id="GO:0005085">
    <property type="term" value="F:guanyl-nucleotide exchange factor activity"/>
    <property type="evidence" value="ECO:0007669"/>
    <property type="project" value="UniProtKB-KW"/>
</dbReference>
<keyword evidence="14" id="KW-1185">Reference proteome</keyword>
<evidence type="ECO:0000256" key="4">
    <source>
        <dbReference type="ARBA" id="ARBA00022475"/>
    </source>
</evidence>
<sequence>MDSAITWRNSMRHTIDYQVCIHPHTLQCLRHPSEAQKKRLNSGDTNTKSKTATGTNTDTLLVGNTSYSGRNSTEDLRRYFYNQLDRFDSCIGKRDKESNNQTLDMLRPSPQLQNINEIYKDESNSTGLSAGVHRKSSHNVSTDVINEDPEREEAEEELQDQSLKRIAKEMFNLTYNEVLASKYAAVLGTNEQWNYKLCEEFMKLFDKWPEALVQALRLLCSKLYLIGEASQIDQILEVFAISWCQSHPQNQLGDYTSVHIVCFSLFILNSDLYNNQNQETRFSKDEFVTNTLFAIKEENSAVTDDDTLIETLRAFYDDISQRKLELLNTLPHQKFASRKSSRRLFSNSNIDNAHHNNGNYVNNSNNQRHFSNVSLISKSTSRLSSIGSTVSFSPSLRNISSLTETNDSNYEVDYMKDEYDDELESYGPPWAMEGLIKCEPQQKVRRKKSGLFGWLNNNSRGNISSELDIYNEKDWKQSIVVISKGLLKQYSFGSSSDRKNFIRTKSNEFVSTIITYNLYSAVASLVGENVISNVNSKTNGVAWTLTIPNLLTNDYTGDKKVVYYAPSLQVAHNYIETCNFWAARITSIPTSDKDIVTNQEYGWSPEVLRMDVDSLQRVQISNWECLLSIESSFIPSSLSLRDQSSSMKKYVDSITQSLNDHLALKEQIEQTWGEKEGIEDRYNTVMNNWSEKYVYLLQQKTKHQTYLDSLALALSFKASKV</sequence>
<evidence type="ECO:0000256" key="9">
    <source>
        <dbReference type="ARBA" id="ARBA00038404"/>
    </source>
</evidence>
<organism evidence="13 14">
    <name type="scientific">Cyberlindnera jadinii (strain ATCC 18201 / CBS 1600 / BCRC 20928 / JCM 3617 / NBRC 0987 / NRRL Y-1542)</name>
    <name type="common">Torula yeast</name>
    <name type="synonym">Candida utilis</name>
    <dbReference type="NCBI Taxonomy" id="983966"/>
    <lineage>
        <taxon>Eukaryota</taxon>
        <taxon>Fungi</taxon>
        <taxon>Dikarya</taxon>
        <taxon>Ascomycota</taxon>
        <taxon>Saccharomycotina</taxon>
        <taxon>Saccharomycetes</taxon>
        <taxon>Phaffomycetales</taxon>
        <taxon>Phaffomycetaceae</taxon>
        <taxon>Cyberlindnera</taxon>
    </lineage>
</organism>
<dbReference type="OMA" id="EGRIFIF"/>
<dbReference type="GO" id="GO:0032012">
    <property type="term" value="P:regulation of ARF protein signal transduction"/>
    <property type="evidence" value="ECO:0007669"/>
    <property type="project" value="InterPro"/>
</dbReference>
<dbReference type="InterPro" id="IPR035999">
    <property type="entry name" value="Sec7_dom_sf"/>
</dbReference>
<keyword evidence="7" id="KW-0472">Membrane</keyword>
<dbReference type="OrthoDB" id="2157641at2759"/>
<evidence type="ECO:0000256" key="3">
    <source>
        <dbReference type="ARBA" id="ARBA00004496"/>
    </source>
</evidence>
<dbReference type="Pfam" id="PF01369">
    <property type="entry name" value="Sec7"/>
    <property type="match status" value="1"/>
</dbReference>
<dbReference type="InterPro" id="IPR023394">
    <property type="entry name" value="Sec7_C_sf"/>
</dbReference>
<keyword evidence="4" id="KW-1003">Cell membrane</keyword>
<evidence type="ECO:0000256" key="8">
    <source>
        <dbReference type="ARBA" id="ARBA00037853"/>
    </source>
</evidence>
<proteinExistence type="inferred from homology"/>
<dbReference type="EMBL" id="KV453925">
    <property type="protein sequence ID" value="ODV75945.1"/>
    <property type="molecule type" value="Genomic_DNA"/>
</dbReference>
<feature type="region of interest" description="Disordered" evidence="11">
    <location>
        <begin position="35"/>
        <end position="57"/>
    </location>
</feature>
<name>A0A1E4S8V8_CYBJN</name>
<keyword evidence="5" id="KW-0963">Cytoplasm</keyword>
<keyword evidence="6" id="KW-0344">Guanine-nucleotide releasing factor</keyword>
<comment type="subcellular location">
    <subcellularLocation>
        <location evidence="2">Bud neck</location>
    </subcellularLocation>
    <subcellularLocation>
        <location evidence="8">Bud tip</location>
    </subcellularLocation>
    <subcellularLocation>
        <location evidence="1">Cell membrane</location>
        <topology evidence="1">Peripheral membrane protein</topology>
    </subcellularLocation>
    <subcellularLocation>
        <location evidence="3">Cytoplasm</location>
    </subcellularLocation>
</comment>
<gene>
    <name evidence="13" type="ORF">CYBJADRAFT_182149</name>
</gene>
<dbReference type="SMART" id="SM00222">
    <property type="entry name" value="Sec7"/>
    <property type="match status" value="1"/>
</dbReference>
<dbReference type="Pfam" id="PF23633">
    <property type="entry name" value="PH_GEF_YEL1"/>
    <property type="match status" value="1"/>
</dbReference>
<evidence type="ECO:0000256" key="1">
    <source>
        <dbReference type="ARBA" id="ARBA00004202"/>
    </source>
</evidence>
<dbReference type="PANTHER" id="PTHR10663:SF373">
    <property type="entry name" value="PH AND SEC7 DOMAIN-CONTAINING PROTEIN C11E3.11C"/>
    <property type="match status" value="1"/>
</dbReference>
<dbReference type="PROSITE" id="PS50190">
    <property type="entry name" value="SEC7"/>
    <property type="match status" value="1"/>
</dbReference>
<evidence type="ECO:0000256" key="6">
    <source>
        <dbReference type="ARBA" id="ARBA00022658"/>
    </source>
</evidence>
<dbReference type="GO" id="GO:0005935">
    <property type="term" value="C:cellular bud neck"/>
    <property type="evidence" value="ECO:0007669"/>
    <property type="project" value="UniProtKB-SubCell"/>
</dbReference>
<feature type="compositionally biased region" description="Polar residues" evidence="11">
    <location>
        <begin position="42"/>
        <end position="57"/>
    </location>
</feature>
<dbReference type="PANTHER" id="PTHR10663">
    <property type="entry name" value="GUANYL-NUCLEOTIDE EXCHANGE FACTOR"/>
    <property type="match status" value="1"/>
</dbReference>
<evidence type="ECO:0000256" key="7">
    <source>
        <dbReference type="ARBA" id="ARBA00023136"/>
    </source>
</evidence>
<evidence type="ECO:0000313" key="14">
    <source>
        <dbReference type="Proteomes" id="UP000094389"/>
    </source>
</evidence>
<evidence type="ECO:0000256" key="5">
    <source>
        <dbReference type="ARBA" id="ARBA00022490"/>
    </source>
</evidence>
<dbReference type="AlphaFoldDB" id="A0A1E4S8V8"/>